<dbReference type="EMBL" id="LQBK01000038">
    <property type="protein sequence ID" value="KUG52954.1"/>
    <property type="molecule type" value="Genomic_DNA"/>
</dbReference>
<keyword evidence="1" id="KW-0812">Transmembrane</keyword>
<dbReference type="Proteomes" id="UP000053512">
    <property type="component" value="Unassembled WGS sequence"/>
</dbReference>
<evidence type="ECO:0000313" key="2">
    <source>
        <dbReference type="EMBL" id="KUG52954.1"/>
    </source>
</evidence>
<gene>
    <name evidence="2" type="ORF">AVL61_12070</name>
</gene>
<feature type="transmembrane region" description="Helical" evidence="1">
    <location>
        <begin position="13"/>
        <end position="37"/>
    </location>
</feature>
<organism evidence="2 3">
    <name type="scientific">Kocuria rosea subsp. polaris</name>
    <dbReference type="NCBI Taxonomy" id="136273"/>
    <lineage>
        <taxon>Bacteria</taxon>
        <taxon>Bacillati</taxon>
        <taxon>Actinomycetota</taxon>
        <taxon>Actinomycetes</taxon>
        <taxon>Micrococcales</taxon>
        <taxon>Micrococcaceae</taxon>
        <taxon>Kocuria</taxon>
    </lineage>
</organism>
<feature type="transmembrane region" description="Helical" evidence="1">
    <location>
        <begin position="72"/>
        <end position="92"/>
    </location>
</feature>
<feature type="transmembrane region" description="Helical" evidence="1">
    <location>
        <begin position="49"/>
        <end position="66"/>
    </location>
</feature>
<evidence type="ECO:0000313" key="3">
    <source>
        <dbReference type="Proteomes" id="UP000053512"/>
    </source>
</evidence>
<protein>
    <submittedName>
        <fullName evidence="2">Uncharacterized protein</fullName>
    </submittedName>
</protein>
<sequence>MGDNATVETVFELIFLLPYLIGPALLVALISVAAPVFRRRQPVSAGRRTAAVIFSLLCLFWAFQLIGWVLDLGVYGIALMTALVASAAATLIQLGRTPAAGPSGSLPAPGDG</sequence>
<comment type="caution">
    <text evidence="2">The sequence shown here is derived from an EMBL/GenBank/DDBJ whole genome shotgun (WGS) entry which is preliminary data.</text>
</comment>
<evidence type="ECO:0000256" key="1">
    <source>
        <dbReference type="SAM" id="Phobius"/>
    </source>
</evidence>
<name>A0A0W8I4Z0_KOCRO</name>
<accession>A0A0W8I4Z0</accession>
<proteinExistence type="predicted"/>
<keyword evidence="1" id="KW-0472">Membrane</keyword>
<dbReference type="RefSeq" id="WP_058874984.1">
    <property type="nucleotide sequence ID" value="NZ_LQBK01000038.1"/>
</dbReference>
<dbReference type="AlphaFoldDB" id="A0A0W8I4Z0"/>
<keyword evidence="1" id="KW-1133">Transmembrane helix</keyword>
<reference evidence="3" key="1">
    <citation type="submission" date="2015-12" db="EMBL/GenBank/DDBJ databases">
        <authorList>
            <person name="Nair G.R."/>
            <person name="Kaur G."/>
            <person name="Mayilraj S."/>
        </authorList>
    </citation>
    <scope>NUCLEOTIDE SEQUENCE [LARGE SCALE GENOMIC DNA]</scope>
    <source>
        <strain evidence="3">CD08_4</strain>
    </source>
</reference>